<sequence>MFSHINPYRFKGRSSENIPKFLTIYAFLIIFAYFLGERDRLFMRLLSTIVREVLSLLKESKFLLRKKRDF</sequence>
<gene>
    <name evidence="2" type="ORF">DLM78_11185</name>
</gene>
<organism evidence="2 3">
    <name type="scientific">Leptospira stimsonii</name>
    <dbReference type="NCBI Taxonomy" id="2202203"/>
    <lineage>
        <taxon>Bacteria</taxon>
        <taxon>Pseudomonadati</taxon>
        <taxon>Spirochaetota</taxon>
        <taxon>Spirochaetia</taxon>
        <taxon>Leptospirales</taxon>
        <taxon>Leptospiraceae</taxon>
        <taxon>Leptospira</taxon>
    </lineage>
</organism>
<comment type="caution">
    <text evidence="2">The sequence shown here is derived from an EMBL/GenBank/DDBJ whole genome shotgun (WGS) entry which is preliminary data.</text>
</comment>
<keyword evidence="1" id="KW-1133">Transmembrane helix</keyword>
<evidence type="ECO:0000313" key="2">
    <source>
        <dbReference type="EMBL" id="RHX86387.1"/>
    </source>
</evidence>
<proteinExistence type="predicted"/>
<reference evidence="3" key="1">
    <citation type="submission" date="2018-05" db="EMBL/GenBank/DDBJ databases">
        <title>Leptospira yasudae sp. nov. and Leptospira stimsonii sp. nov., two pathogenic species of the genus Leptospira isolated from environmental sources.</title>
        <authorList>
            <person name="Casanovas-Massana A."/>
            <person name="Hamond C."/>
            <person name="Santos L.A."/>
            <person name="Hacker K.P."/>
            <person name="Balassiano I."/>
            <person name="Medeiros M.A."/>
            <person name="Reis M.G."/>
            <person name="Ko A.I."/>
            <person name="Wunder E.A."/>
        </authorList>
    </citation>
    <scope>NUCLEOTIDE SEQUENCE [LARGE SCALE GENOMIC DNA]</scope>
    <source>
        <strain evidence="3">AMB6-RJ</strain>
    </source>
</reference>
<protein>
    <submittedName>
        <fullName evidence="2">Uncharacterized protein</fullName>
    </submittedName>
</protein>
<name>A0A8B3CRJ8_9LEPT</name>
<keyword evidence="1" id="KW-0472">Membrane</keyword>
<evidence type="ECO:0000313" key="3">
    <source>
        <dbReference type="Proteomes" id="UP000266669"/>
    </source>
</evidence>
<feature type="transmembrane region" description="Helical" evidence="1">
    <location>
        <begin position="18"/>
        <end position="35"/>
    </location>
</feature>
<accession>A0A8B3CRJ8</accession>
<keyword evidence="1" id="KW-0812">Transmembrane</keyword>
<dbReference type="EMBL" id="QHCS01000002">
    <property type="protein sequence ID" value="RHX86387.1"/>
    <property type="molecule type" value="Genomic_DNA"/>
</dbReference>
<dbReference type="Proteomes" id="UP000266669">
    <property type="component" value="Unassembled WGS sequence"/>
</dbReference>
<dbReference type="AlphaFoldDB" id="A0A8B3CRJ8"/>
<evidence type="ECO:0000256" key="1">
    <source>
        <dbReference type="SAM" id="Phobius"/>
    </source>
</evidence>